<comment type="caution">
    <text evidence="3">The sequence shown here is derived from an EMBL/GenBank/DDBJ whole genome shotgun (WGS) entry which is preliminary data.</text>
</comment>
<keyword evidence="1" id="KW-0732">Signal</keyword>
<dbReference type="SUPFAM" id="SSF49899">
    <property type="entry name" value="Concanavalin A-like lectins/glucanases"/>
    <property type="match status" value="1"/>
</dbReference>
<evidence type="ECO:0000313" key="4">
    <source>
        <dbReference type="Proteomes" id="UP000570517"/>
    </source>
</evidence>
<evidence type="ECO:0000256" key="1">
    <source>
        <dbReference type="SAM" id="SignalP"/>
    </source>
</evidence>
<evidence type="ECO:0000259" key="2">
    <source>
        <dbReference type="PROSITE" id="PS51762"/>
    </source>
</evidence>
<proteinExistence type="predicted"/>
<sequence length="256" mass="27769">MSRARRAKTPYKTAFLVATAAAVVSSGILVANTVLPSATAQDANCANTAAQAFNWGNPNREDGFNSPASLNGWSIYDGPGHNGNGWRTPLAVSVADGTLTITGDAHGNSGGMSWNPGQLHGRWEICARSLPSAETYHSVALLWPSAEDWPIGGEIDFMEISDPARRHVEGFLHYGPENNLEQGSVATDAAQWHSWAVEWTPESITYFLDGNPWWETRNQAALPPRTMHLALQLDNFGGDTSAGGQTQFDWVRQYSL</sequence>
<dbReference type="PROSITE" id="PS51762">
    <property type="entry name" value="GH16_2"/>
    <property type="match status" value="1"/>
</dbReference>
<keyword evidence="4" id="KW-1185">Reference proteome</keyword>
<feature type="domain" description="GH16" evidence="2">
    <location>
        <begin position="53"/>
        <end position="256"/>
    </location>
</feature>
<accession>A0A850PR05</accession>
<dbReference type="GO" id="GO:0005975">
    <property type="term" value="P:carbohydrate metabolic process"/>
    <property type="evidence" value="ECO:0007669"/>
    <property type="project" value="InterPro"/>
</dbReference>
<dbReference type="CDD" id="cd00413">
    <property type="entry name" value="Glyco_hydrolase_16"/>
    <property type="match status" value="1"/>
</dbReference>
<name>A0A850PR05_9MYCO</name>
<dbReference type="InterPro" id="IPR000757">
    <property type="entry name" value="Beta-glucanase-like"/>
</dbReference>
<reference evidence="3 4" key="1">
    <citation type="submission" date="2020-05" db="EMBL/GenBank/DDBJ databases">
        <title>Draft genome sequence of Mycobacterium hippocampi DL, isolated from European seabass, Dicentrarchus labrax, reared in fish farms.</title>
        <authorList>
            <person name="Stathopoulou P."/>
            <person name="Asimakis E."/>
            <person name="Tzokas K."/>
            <person name="Batargias C."/>
            <person name="Tsiamis G."/>
        </authorList>
    </citation>
    <scope>NUCLEOTIDE SEQUENCE [LARGE SCALE GENOMIC DNA]</scope>
    <source>
        <strain evidence="3 4">DL</strain>
    </source>
</reference>
<dbReference type="EMBL" id="JABFYL010000045">
    <property type="protein sequence ID" value="NVN52739.1"/>
    <property type="molecule type" value="Genomic_DNA"/>
</dbReference>
<dbReference type="RefSeq" id="WP_347133362.1">
    <property type="nucleotide sequence ID" value="NZ_JABFYL010000045.1"/>
</dbReference>
<dbReference type="AlphaFoldDB" id="A0A850PR05"/>
<dbReference type="Pfam" id="PF00722">
    <property type="entry name" value="Glyco_hydro_16"/>
    <property type="match status" value="1"/>
</dbReference>
<feature type="chain" id="PRO_5038982869" description="GH16 domain-containing protein" evidence="1">
    <location>
        <begin position="32"/>
        <end position="256"/>
    </location>
</feature>
<organism evidence="3 4">
    <name type="scientific">Mycolicibacterium hippocampi</name>
    <dbReference type="NCBI Taxonomy" id="659824"/>
    <lineage>
        <taxon>Bacteria</taxon>
        <taxon>Bacillati</taxon>
        <taxon>Actinomycetota</taxon>
        <taxon>Actinomycetes</taxon>
        <taxon>Mycobacteriales</taxon>
        <taxon>Mycobacteriaceae</taxon>
        <taxon>Mycolicibacterium</taxon>
    </lineage>
</organism>
<dbReference type="InterPro" id="IPR013320">
    <property type="entry name" value="ConA-like_dom_sf"/>
</dbReference>
<protein>
    <recommendedName>
        <fullName evidence="2">GH16 domain-containing protein</fullName>
    </recommendedName>
</protein>
<dbReference type="Gene3D" id="2.60.120.200">
    <property type="match status" value="1"/>
</dbReference>
<dbReference type="Proteomes" id="UP000570517">
    <property type="component" value="Unassembled WGS sequence"/>
</dbReference>
<dbReference type="GO" id="GO:0004553">
    <property type="term" value="F:hydrolase activity, hydrolyzing O-glycosyl compounds"/>
    <property type="evidence" value="ECO:0007669"/>
    <property type="project" value="InterPro"/>
</dbReference>
<feature type="signal peptide" evidence="1">
    <location>
        <begin position="1"/>
        <end position="31"/>
    </location>
</feature>
<gene>
    <name evidence="3" type="ORF">HLY00_4448</name>
</gene>
<evidence type="ECO:0000313" key="3">
    <source>
        <dbReference type="EMBL" id="NVN52739.1"/>
    </source>
</evidence>